<proteinExistence type="predicted"/>
<dbReference type="OrthoDB" id="74847at2759"/>
<evidence type="ECO:0000313" key="4">
    <source>
        <dbReference type="Proteomes" id="UP000794436"/>
    </source>
</evidence>
<gene>
    <name evidence="3" type="ORF">Poli38472_000965</name>
</gene>
<evidence type="ECO:0000313" key="3">
    <source>
        <dbReference type="EMBL" id="TMW60923.1"/>
    </source>
</evidence>
<comment type="caution">
    <text evidence="3">The sequence shown here is derived from an EMBL/GenBank/DDBJ whole genome shotgun (WGS) entry which is preliminary data.</text>
</comment>
<dbReference type="AlphaFoldDB" id="A0A8K1CE69"/>
<protein>
    <recommendedName>
        <fullName evidence="5">Transmembrane protein</fullName>
    </recommendedName>
</protein>
<name>A0A8K1CE69_PYTOL</name>
<reference evidence="3" key="1">
    <citation type="submission" date="2019-03" db="EMBL/GenBank/DDBJ databases">
        <title>Long read genome sequence of the mycoparasitic Pythium oligandrum ATCC 38472 isolated from sugarbeet rhizosphere.</title>
        <authorList>
            <person name="Gaulin E."/>
        </authorList>
    </citation>
    <scope>NUCLEOTIDE SEQUENCE</scope>
    <source>
        <strain evidence="3">ATCC 38472_TT</strain>
    </source>
</reference>
<accession>A0A8K1CE69</accession>
<sequence>MVDATEGKTLTAAEKRAARRARVLEGGDRRLKLLTGQIGSLKESEETQLERALDDGVNELLETTEGVAEKENEVEDDDKNGCGAVDVKTGAMPRVDPAQRRRDAAARRQKKEAMVQEILGGGKNVASAPAEHSKDDEAPKTGSTAISTTEKKTEPAFSRHATALRLQSAEEKLILLIILVAAIYMAFTMDIRNVMTDLLARDPLYLSYEQLFHQGVSVESIRLQMERENLEPSLIQQIEQLFVAQRKSESFSAAPASGFFSSILDLPSFFVSLVSRPPVVVCVMLLRVVLGFLHSPIHRALQLPDVKNPQEDDLGFVMNLALSSRPALKGYIAKSRKSVDDVFFFLWCFIIAVALRAIFSSF</sequence>
<evidence type="ECO:0008006" key="5">
    <source>
        <dbReference type="Google" id="ProtNLM"/>
    </source>
</evidence>
<dbReference type="Proteomes" id="UP000794436">
    <property type="component" value="Unassembled WGS sequence"/>
</dbReference>
<feature type="transmembrane region" description="Helical" evidence="2">
    <location>
        <begin position="173"/>
        <end position="191"/>
    </location>
</feature>
<dbReference type="GO" id="GO:0071203">
    <property type="term" value="C:WASH complex"/>
    <property type="evidence" value="ECO:0007669"/>
    <property type="project" value="InterPro"/>
</dbReference>
<feature type="region of interest" description="Disordered" evidence="1">
    <location>
        <begin position="65"/>
        <end position="85"/>
    </location>
</feature>
<organism evidence="3 4">
    <name type="scientific">Pythium oligandrum</name>
    <name type="common">Mycoparasitic fungus</name>
    <dbReference type="NCBI Taxonomy" id="41045"/>
    <lineage>
        <taxon>Eukaryota</taxon>
        <taxon>Sar</taxon>
        <taxon>Stramenopiles</taxon>
        <taxon>Oomycota</taxon>
        <taxon>Peronosporomycetes</taxon>
        <taxon>Pythiales</taxon>
        <taxon>Pythiaceae</taxon>
        <taxon>Pythium</taxon>
    </lineage>
</organism>
<keyword evidence="2" id="KW-1133">Transmembrane helix</keyword>
<feature type="region of interest" description="Disordered" evidence="1">
    <location>
        <begin position="123"/>
        <end position="156"/>
    </location>
</feature>
<feature type="transmembrane region" description="Helical" evidence="2">
    <location>
        <begin position="269"/>
        <end position="293"/>
    </location>
</feature>
<dbReference type="InterPro" id="IPR019309">
    <property type="entry name" value="WASHC3"/>
</dbReference>
<dbReference type="Pfam" id="PF10152">
    <property type="entry name" value="CCDC53"/>
    <property type="match status" value="1"/>
</dbReference>
<feature type="transmembrane region" description="Helical" evidence="2">
    <location>
        <begin position="342"/>
        <end position="359"/>
    </location>
</feature>
<evidence type="ECO:0000256" key="1">
    <source>
        <dbReference type="SAM" id="MobiDB-lite"/>
    </source>
</evidence>
<dbReference type="EMBL" id="SPLM01000108">
    <property type="protein sequence ID" value="TMW60923.1"/>
    <property type="molecule type" value="Genomic_DNA"/>
</dbReference>
<keyword evidence="2" id="KW-0812">Transmembrane</keyword>
<keyword evidence="2" id="KW-0472">Membrane</keyword>
<evidence type="ECO:0000256" key="2">
    <source>
        <dbReference type="SAM" id="Phobius"/>
    </source>
</evidence>
<keyword evidence="4" id="KW-1185">Reference proteome</keyword>